<feature type="transmembrane region" description="Helical" evidence="11">
    <location>
        <begin position="35"/>
        <end position="57"/>
    </location>
</feature>
<evidence type="ECO:0000256" key="6">
    <source>
        <dbReference type="ARBA" id="ARBA00023136"/>
    </source>
</evidence>
<dbReference type="InterPro" id="IPR001594">
    <property type="entry name" value="Palmitoyltrfase_DHHC"/>
</dbReference>
<evidence type="ECO:0000259" key="13">
    <source>
        <dbReference type="Pfam" id="PF01529"/>
    </source>
</evidence>
<keyword evidence="6 11" id="KW-0472">Membrane</keyword>
<dbReference type="PANTHER" id="PTHR22883:SF43">
    <property type="entry name" value="PALMITOYLTRANSFERASE APP"/>
    <property type="match status" value="1"/>
</dbReference>
<comment type="domain">
    <text evidence="11">The DHHC domain is required for palmitoyltransferase activity.</text>
</comment>
<dbReference type="STRING" id="554055.A0A2P6VFY8"/>
<name>A0A2P6VFY8_9CHLO</name>
<feature type="transmembrane region" description="Helical" evidence="11">
    <location>
        <begin position="63"/>
        <end position="85"/>
    </location>
</feature>
<comment type="caution">
    <text evidence="14">The sequence shown here is derived from an EMBL/GenBank/DDBJ whole genome shotgun (WGS) entry which is preliminary data.</text>
</comment>
<evidence type="ECO:0000256" key="1">
    <source>
        <dbReference type="ARBA" id="ARBA00004127"/>
    </source>
</evidence>
<evidence type="ECO:0000256" key="12">
    <source>
        <dbReference type="SAM" id="MobiDB-lite"/>
    </source>
</evidence>
<evidence type="ECO:0000256" key="8">
    <source>
        <dbReference type="ARBA" id="ARBA00023288"/>
    </source>
</evidence>
<evidence type="ECO:0000256" key="3">
    <source>
        <dbReference type="ARBA" id="ARBA00022679"/>
    </source>
</evidence>
<feature type="compositionally biased region" description="Gly residues" evidence="12">
    <location>
        <begin position="513"/>
        <end position="529"/>
    </location>
</feature>
<evidence type="ECO:0000256" key="5">
    <source>
        <dbReference type="ARBA" id="ARBA00022989"/>
    </source>
</evidence>
<keyword evidence="8" id="KW-0449">Lipoprotein</keyword>
<dbReference type="EC" id="2.3.1.225" evidence="11"/>
<evidence type="ECO:0000256" key="10">
    <source>
        <dbReference type="ARBA" id="ARBA00048048"/>
    </source>
</evidence>
<dbReference type="PROSITE" id="PS50216">
    <property type="entry name" value="DHHC"/>
    <property type="match status" value="1"/>
</dbReference>
<comment type="similarity">
    <text evidence="2 11">Belongs to the DHHC palmitoyltransferase family.</text>
</comment>
<protein>
    <recommendedName>
        <fullName evidence="11">S-acyltransferase</fullName>
        <ecNumber evidence="11">2.3.1.225</ecNumber>
    </recommendedName>
    <alternativeName>
        <fullName evidence="11">Palmitoyltransferase</fullName>
    </alternativeName>
</protein>
<evidence type="ECO:0000256" key="4">
    <source>
        <dbReference type="ARBA" id="ARBA00022692"/>
    </source>
</evidence>
<evidence type="ECO:0000256" key="9">
    <source>
        <dbReference type="ARBA" id="ARBA00023315"/>
    </source>
</evidence>
<keyword evidence="15" id="KW-1185">Reference proteome</keyword>
<dbReference type="InterPro" id="IPR039859">
    <property type="entry name" value="PFA4/ZDH16/20/ERF2-like"/>
</dbReference>
<feature type="compositionally biased region" description="Low complexity" evidence="12">
    <location>
        <begin position="498"/>
        <end position="512"/>
    </location>
</feature>
<feature type="compositionally biased region" description="Pro residues" evidence="12">
    <location>
        <begin position="537"/>
        <end position="554"/>
    </location>
</feature>
<keyword evidence="7" id="KW-0564">Palmitate</keyword>
<dbReference type="Pfam" id="PF01529">
    <property type="entry name" value="DHHC"/>
    <property type="match status" value="1"/>
</dbReference>
<comment type="subcellular location">
    <subcellularLocation>
        <location evidence="1">Endomembrane system</location>
        <topology evidence="1">Multi-pass membrane protein</topology>
    </subcellularLocation>
</comment>
<evidence type="ECO:0000256" key="2">
    <source>
        <dbReference type="ARBA" id="ARBA00008574"/>
    </source>
</evidence>
<feature type="region of interest" description="Disordered" evidence="12">
    <location>
        <begin position="286"/>
        <end position="310"/>
    </location>
</feature>
<feature type="transmembrane region" description="Helical" evidence="11">
    <location>
        <begin position="165"/>
        <end position="186"/>
    </location>
</feature>
<gene>
    <name evidence="14" type="ORF">C2E20_3786</name>
</gene>
<dbReference type="GO" id="GO:0006612">
    <property type="term" value="P:protein targeting to membrane"/>
    <property type="evidence" value="ECO:0007669"/>
    <property type="project" value="TreeGrafter"/>
</dbReference>
<feature type="transmembrane region" description="Helical" evidence="11">
    <location>
        <begin position="206"/>
        <end position="229"/>
    </location>
</feature>
<feature type="region of interest" description="Disordered" evidence="12">
    <location>
        <begin position="376"/>
        <end position="571"/>
    </location>
</feature>
<dbReference type="OrthoDB" id="4096362at2759"/>
<dbReference type="EMBL" id="LHPF02000008">
    <property type="protein sequence ID" value="PSC73003.1"/>
    <property type="molecule type" value="Genomic_DNA"/>
</dbReference>
<evidence type="ECO:0000256" key="11">
    <source>
        <dbReference type="RuleBase" id="RU079119"/>
    </source>
</evidence>
<dbReference type="GO" id="GO:0005783">
    <property type="term" value="C:endoplasmic reticulum"/>
    <property type="evidence" value="ECO:0007669"/>
    <property type="project" value="TreeGrafter"/>
</dbReference>
<organism evidence="14 15">
    <name type="scientific">Micractinium conductrix</name>
    <dbReference type="NCBI Taxonomy" id="554055"/>
    <lineage>
        <taxon>Eukaryota</taxon>
        <taxon>Viridiplantae</taxon>
        <taxon>Chlorophyta</taxon>
        <taxon>core chlorophytes</taxon>
        <taxon>Trebouxiophyceae</taxon>
        <taxon>Chlorellales</taxon>
        <taxon>Chlorellaceae</taxon>
        <taxon>Chlorella clade</taxon>
        <taxon>Micractinium</taxon>
    </lineage>
</organism>
<accession>A0A2P6VFY8</accession>
<comment type="catalytic activity">
    <reaction evidence="10 11">
        <text>L-cysteinyl-[protein] + hexadecanoyl-CoA = S-hexadecanoyl-L-cysteinyl-[protein] + CoA</text>
        <dbReference type="Rhea" id="RHEA:36683"/>
        <dbReference type="Rhea" id="RHEA-COMP:10131"/>
        <dbReference type="Rhea" id="RHEA-COMP:11032"/>
        <dbReference type="ChEBI" id="CHEBI:29950"/>
        <dbReference type="ChEBI" id="CHEBI:57287"/>
        <dbReference type="ChEBI" id="CHEBI:57379"/>
        <dbReference type="ChEBI" id="CHEBI:74151"/>
        <dbReference type="EC" id="2.3.1.225"/>
    </reaction>
</comment>
<feature type="domain" description="Palmitoyltransferase DHHC" evidence="13">
    <location>
        <begin position="120"/>
        <end position="245"/>
    </location>
</feature>
<sequence length="571" mass="58790">MADQQEEPRMRGINTGTHFLFCGGRFVVGPDWKSLLGSTILILAPLVVFCVWVLPWVGEHLSWALVGVSAGLIAFSLAMLALTAFKDPGFIPRSPLDEDVEYGMAVPTKDFQINGYTVTTKYCTTCSHYRPPRCSHCAVCDNCVDKFDHHCPWVGTCIGRRNYRFFLLFVSSTALLCCWVFALSLANFLIAARDAGWDFGSAAGDYPASLVCAGYVFIGVWFVGGLTAFHTYLVSTNQTTYEHFRHRYSDLGNPYSNGLVSNCWEVFCSPIPPRWGRLGLQQRAEAGGGAAGGGGTAEAPHVQQAQHGEGSQLQMVQVAPPGKSNGSHAAAAAAAAGTAGTVTGAAGGGAAAEAGALPSNGARGVEVLPYRGEYEEGQDDLGHLGPSQGSWGAPGGGIPLSALSLRRPSGEAVSERMNSRDTPGGSRESSHHNQHAAQQLWMPRSLSGGGASLPPAPPEGHDGSEGGFEGGFPSAAERGGGGGGTAAAPAAPPARLLSGRTRGRGTSSSSGADGAGSGGDPASGSGGEGTPTSVQPRVPPLGRLPPVATPPPAPASLGDFGLQSPRPPGSS</sequence>
<dbReference type="GO" id="GO:0019706">
    <property type="term" value="F:protein-cysteine S-palmitoyltransferase activity"/>
    <property type="evidence" value="ECO:0007669"/>
    <property type="project" value="UniProtKB-EC"/>
</dbReference>
<dbReference type="GO" id="GO:0005794">
    <property type="term" value="C:Golgi apparatus"/>
    <property type="evidence" value="ECO:0007669"/>
    <property type="project" value="TreeGrafter"/>
</dbReference>
<evidence type="ECO:0000313" key="15">
    <source>
        <dbReference type="Proteomes" id="UP000239649"/>
    </source>
</evidence>
<evidence type="ECO:0000313" key="14">
    <source>
        <dbReference type="EMBL" id="PSC73003.1"/>
    </source>
</evidence>
<keyword evidence="4 11" id="KW-0812">Transmembrane</keyword>
<proteinExistence type="inferred from homology"/>
<keyword evidence="3 11" id="KW-0808">Transferase</keyword>
<dbReference type="AlphaFoldDB" id="A0A2P6VFY8"/>
<evidence type="ECO:0000256" key="7">
    <source>
        <dbReference type="ARBA" id="ARBA00023139"/>
    </source>
</evidence>
<keyword evidence="5 11" id="KW-1133">Transmembrane helix</keyword>
<keyword evidence="9 11" id="KW-0012">Acyltransferase</keyword>
<reference evidence="14 15" key="1">
    <citation type="journal article" date="2018" name="Plant J.">
        <title>Genome sequences of Chlorella sorokiniana UTEX 1602 and Micractinium conductrix SAG 241.80: implications to maltose excretion by a green alga.</title>
        <authorList>
            <person name="Arriola M.B."/>
            <person name="Velmurugan N."/>
            <person name="Zhang Y."/>
            <person name="Plunkett M.H."/>
            <person name="Hondzo H."/>
            <person name="Barney B.M."/>
        </authorList>
    </citation>
    <scope>NUCLEOTIDE SEQUENCE [LARGE SCALE GENOMIC DNA]</scope>
    <source>
        <strain evidence="14 15">SAG 241.80</strain>
    </source>
</reference>
<feature type="compositionally biased region" description="Gly residues" evidence="12">
    <location>
        <begin position="286"/>
        <end position="296"/>
    </location>
</feature>
<dbReference type="Proteomes" id="UP000239649">
    <property type="component" value="Unassembled WGS sequence"/>
</dbReference>
<dbReference type="PANTHER" id="PTHR22883">
    <property type="entry name" value="ZINC FINGER DHHC DOMAIN CONTAINING PROTEIN"/>
    <property type="match status" value="1"/>
</dbReference>